<proteinExistence type="predicted"/>
<evidence type="ECO:0000256" key="3">
    <source>
        <dbReference type="ARBA" id="ARBA00022807"/>
    </source>
</evidence>
<keyword evidence="6" id="KW-1185">Reference proteome</keyword>
<sequence>MPWDAKAAVDHLNSNAEAASTSNCATYVRKAIEAGGVTLSKTMYAKNYGSRLTNAGFVAAAGAPQAGDVVVIQPTENGVAGHMAMYNGTQWVSDYKQPAVHGYYPSATYRKEKPAVKFYRRP</sequence>
<evidence type="ECO:0000313" key="6">
    <source>
        <dbReference type="Proteomes" id="UP000819052"/>
    </source>
</evidence>
<evidence type="ECO:0000256" key="2">
    <source>
        <dbReference type="ARBA" id="ARBA00022801"/>
    </source>
</evidence>
<dbReference type="InterPro" id="IPR000064">
    <property type="entry name" value="NLP_P60_dom"/>
</dbReference>
<evidence type="ECO:0000259" key="4">
    <source>
        <dbReference type="Pfam" id="PF00877"/>
    </source>
</evidence>
<name>A0ABX0M7V5_9BURK</name>
<evidence type="ECO:0000313" key="5">
    <source>
        <dbReference type="EMBL" id="NHZ39679.1"/>
    </source>
</evidence>
<accession>A0ABX0M7V5</accession>
<dbReference type="RefSeq" id="WP_167075529.1">
    <property type="nucleotide sequence ID" value="NZ_VVIW01000002.1"/>
</dbReference>
<dbReference type="Proteomes" id="UP000819052">
    <property type="component" value="Unassembled WGS sequence"/>
</dbReference>
<evidence type="ECO:0000256" key="1">
    <source>
        <dbReference type="ARBA" id="ARBA00022670"/>
    </source>
</evidence>
<keyword evidence="3" id="KW-0788">Thiol protease</keyword>
<feature type="domain" description="NlpC/P60" evidence="4">
    <location>
        <begin position="21"/>
        <end position="92"/>
    </location>
</feature>
<comment type="caution">
    <text evidence="5">The sequence shown here is derived from an EMBL/GenBank/DDBJ whole genome shotgun (WGS) entry which is preliminary data.</text>
</comment>
<keyword evidence="2" id="KW-0378">Hydrolase</keyword>
<dbReference type="EMBL" id="VVIW01000002">
    <property type="protein sequence ID" value="NHZ39679.1"/>
    <property type="molecule type" value="Genomic_DNA"/>
</dbReference>
<gene>
    <name evidence="5" type="ORF">F1609_05770</name>
</gene>
<keyword evidence="1" id="KW-0645">Protease</keyword>
<dbReference type="Gene3D" id="3.90.1720.10">
    <property type="entry name" value="endopeptidase domain like (from Nostoc punctiforme)"/>
    <property type="match status" value="1"/>
</dbReference>
<organism evidence="5 6">
    <name type="scientific">Massilia aquatica</name>
    <dbReference type="NCBI Taxonomy" id="2609000"/>
    <lineage>
        <taxon>Bacteria</taxon>
        <taxon>Pseudomonadati</taxon>
        <taxon>Pseudomonadota</taxon>
        <taxon>Betaproteobacteria</taxon>
        <taxon>Burkholderiales</taxon>
        <taxon>Oxalobacteraceae</taxon>
        <taxon>Telluria group</taxon>
        <taxon>Massilia</taxon>
    </lineage>
</organism>
<protein>
    <submittedName>
        <fullName evidence="5">CHAP domain-containing protein</fullName>
    </submittedName>
</protein>
<dbReference type="Pfam" id="PF00877">
    <property type="entry name" value="NLPC_P60"/>
    <property type="match status" value="1"/>
</dbReference>
<reference evidence="5 6" key="1">
    <citation type="submission" date="2019-09" db="EMBL/GenBank/DDBJ databases">
        <title>Taxonomy of Antarctic Massilia spp.: description of Massilia rubra sp. nov., Massilia aquatica sp. nov., Massilia mucilaginosa sp. nov., Massilia frigida sp. nov. isolated from streams, lakes and regoliths.</title>
        <authorList>
            <person name="Holochova P."/>
            <person name="Sedlacek I."/>
            <person name="Kralova S."/>
            <person name="Maslanova I."/>
            <person name="Busse H.-J."/>
            <person name="Stankova E."/>
            <person name="Vrbovska V."/>
            <person name="Kovarovic V."/>
            <person name="Bartak M."/>
            <person name="Svec P."/>
            <person name="Pantucek R."/>
        </authorList>
    </citation>
    <scope>NUCLEOTIDE SEQUENCE [LARGE SCALE GENOMIC DNA]</scope>
    <source>
        <strain evidence="5 6">CCM 8693</strain>
    </source>
</reference>